<protein>
    <submittedName>
        <fullName evidence="13">Uncharacterized protein</fullName>
    </submittedName>
</protein>
<dbReference type="EMBL" id="PUHQ01000008">
    <property type="protein sequence ID" value="KAG0665617.1"/>
    <property type="molecule type" value="Genomic_DNA"/>
</dbReference>
<evidence type="ECO:0000256" key="9">
    <source>
        <dbReference type="ARBA" id="ARBA00023315"/>
    </source>
</evidence>
<evidence type="ECO:0000259" key="12">
    <source>
        <dbReference type="Pfam" id="PF13880"/>
    </source>
</evidence>
<evidence type="ECO:0000259" key="11">
    <source>
        <dbReference type="Pfam" id="PF13878"/>
    </source>
</evidence>
<dbReference type="AlphaFoldDB" id="A0A9P6W6N8"/>
<dbReference type="GO" id="GO:0005634">
    <property type="term" value="C:nucleus"/>
    <property type="evidence" value="ECO:0007669"/>
    <property type="project" value="UniProtKB-SubCell"/>
</dbReference>
<evidence type="ECO:0000256" key="4">
    <source>
        <dbReference type="ARBA" id="ARBA00022723"/>
    </source>
</evidence>
<keyword evidence="5" id="KW-0863">Zinc-finger</keyword>
<feature type="domain" description="N-acetyltransferase ESCO acetyl-transferase" evidence="12">
    <location>
        <begin position="377"/>
        <end position="447"/>
    </location>
</feature>
<feature type="compositionally biased region" description="Low complexity" evidence="10">
    <location>
        <begin position="168"/>
        <end position="177"/>
    </location>
</feature>
<keyword evidence="4" id="KW-0479">Metal-binding</keyword>
<evidence type="ECO:0000256" key="1">
    <source>
        <dbReference type="ARBA" id="ARBA00004123"/>
    </source>
</evidence>
<proteinExistence type="inferred from homology"/>
<sequence>MADRSSVRPVVKRTYGARKPLSSSPASLNTPAAHTTDEKTTTPRVKRTYGNRARSSDAASTLSSSSSSSPRPATLSDPSSSPVRRSSPRHTTPPTSPNRSQSDTGAKKDAGDEEGNRKAPPAKAARSKGDLRSFFERRSPPKKRRRIASPPLEAATLGEGLGSGGAGSSRTTLGGARVSAAGKPSAVSAAATKPVKLEQLYLDPFKDSGHATLSCSTCALSYSRTPEDVAFHDKHHKQVVNGCDWIASDEAKGVTVLDSSAEWGKSRGGKVLMVDYPLVENNVRRKLKDVLETIDTELSSTSLTPAQLDKSKIFLFITSQRKVIACAVVQRIDSAYQAVPILQGSVKGDGERAAKADLVRFGEEDQGAIFCSPERLPTLLGVQRIWTSNASRRCGLASRLLDFMAAKYIYGSPIPFDRRQSDVAFSQPTGKGQKLARAWTGSDAIRVFVD</sequence>
<comment type="subcellular location">
    <subcellularLocation>
        <location evidence="1">Nucleus</location>
    </subcellularLocation>
</comment>
<accession>A0A9P6W6N8</accession>
<dbReference type="GO" id="GO:0061733">
    <property type="term" value="F:protein-lysine-acetyltransferase activity"/>
    <property type="evidence" value="ECO:0007669"/>
    <property type="project" value="TreeGrafter"/>
</dbReference>
<dbReference type="Proteomes" id="UP000777482">
    <property type="component" value="Unassembled WGS sequence"/>
</dbReference>
<evidence type="ECO:0000256" key="3">
    <source>
        <dbReference type="ARBA" id="ARBA00022679"/>
    </source>
</evidence>
<feature type="compositionally biased region" description="Low complexity" evidence="10">
    <location>
        <begin position="56"/>
        <end position="100"/>
    </location>
</feature>
<evidence type="ECO:0000256" key="2">
    <source>
        <dbReference type="ARBA" id="ARBA00005816"/>
    </source>
</evidence>
<dbReference type="PANTHER" id="PTHR45884:SF2">
    <property type="entry name" value="N-ACETYLTRANSFERASE ECO"/>
    <property type="match status" value="1"/>
</dbReference>
<dbReference type="Pfam" id="PF13878">
    <property type="entry name" value="zf-C2H2_3"/>
    <property type="match status" value="1"/>
</dbReference>
<gene>
    <name evidence="13" type="ORF">C6P46_006400</name>
</gene>
<evidence type="ECO:0000313" key="14">
    <source>
        <dbReference type="Proteomes" id="UP000777482"/>
    </source>
</evidence>
<evidence type="ECO:0000256" key="10">
    <source>
        <dbReference type="SAM" id="MobiDB-lite"/>
    </source>
</evidence>
<dbReference type="PANTHER" id="PTHR45884">
    <property type="entry name" value="N-ACETYLTRANSFERASE ECO"/>
    <property type="match status" value="1"/>
</dbReference>
<evidence type="ECO:0000256" key="8">
    <source>
        <dbReference type="ARBA" id="ARBA00023306"/>
    </source>
</evidence>
<keyword evidence="7" id="KW-0539">Nucleus</keyword>
<comment type="caution">
    <text evidence="13">The sequence shown here is derived from an EMBL/GenBank/DDBJ whole genome shotgun (WGS) entry which is preliminary data.</text>
</comment>
<reference evidence="13 14" key="1">
    <citation type="submission" date="2020-11" db="EMBL/GenBank/DDBJ databases">
        <title>Kefir isolates.</title>
        <authorList>
            <person name="Marcisauskas S."/>
            <person name="Kim Y."/>
            <person name="Blasche S."/>
        </authorList>
    </citation>
    <scope>NUCLEOTIDE SEQUENCE [LARGE SCALE GENOMIC DNA]</scope>
    <source>
        <strain evidence="13 14">KR</strain>
    </source>
</reference>
<dbReference type="GO" id="GO:0000785">
    <property type="term" value="C:chromatin"/>
    <property type="evidence" value="ECO:0007669"/>
    <property type="project" value="TreeGrafter"/>
</dbReference>
<keyword evidence="8" id="KW-0131">Cell cycle</keyword>
<dbReference type="OrthoDB" id="428854at2759"/>
<evidence type="ECO:0000256" key="7">
    <source>
        <dbReference type="ARBA" id="ARBA00023242"/>
    </source>
</evidence>
<feature type="region of interest" description="Disordered" evidence="10">
    <location>
        <begin position="1"/>
        <end position="177"/>
    </location>
</feature>
<dbReference type="InterPro" id="IPR028009">
    <property type="entry name" value="ESCO_Acetyltransf_dom"/>
</dbReference>
<dbReference type="GO" id="GO:0008270">
    <property type="term" value="F:zinc ion binding"/>
    <property type="evidence" value="ECO:0007669"/>
    <property type="project" value="UniProtKB-KW"/>
</dbReference>
<feature type="compositionally biased region" description="Basic and acidic residues" evidence="10">
    <location>
        <begin position="105"/>
        <end position="117"/>
    </location>
</feature>
<keyword evidence="9" id="KW-0012">Acyltransferase</keyword>
<feature type="compositionally biased region" description="Polar residues" evidence="10">
    <location>
        <begin position="21"/>
        <end position="33"/>
    </location>
</feature>
<dbReference type="InterPro" id="IPR028005">
    <property type="entry name" value="AcTrfase_ESCO_Znf_dom"/>
</dbReference>
<name>A0A9P6W6N8_RHOMI</name>
<keyword evidence="6" id="KW-0862">Zinc</keyword>
<evidence type="ECO:0000256" key="5">
    <source>
        <dbReference type="ARBA" id="ARBA00022771"/>
    </source>
</evidence>
<evidence type="ECO:0000313" key="13">
    <source>
        <dbReference type="EMBL" id="KAG0665617.1"/>
    </source>
</evidence>
<evidence type="ECO:0000256" key="6">
    <source>
        <dbReference type="ARBA" id="ARBA00022833"/>
    </source>
</evidence>
<dbReference type="Pfam" id="PF13880">
    <property type="entry name" value="Acetyltransf_13"/>
    <property type="match status" value="1"/>
</dbReference>
<feature type="domain" description="N-acetyltransferase ESCO zinc-finger" evidence="11">
    <location>
        <begin position="199"/>
        <end position="238"/>
    </location>
</feature>
<keyword evidence="14" id="KW-1185">Reference proteome</keyword>
<dbReference type="GO" id="GO:0007064">
    <property type="term" value="P:mitotic sister chromatid cohesion"/>
    <property type="evidence" value="ECO:0007669"/>
    <property type="project" value="TreeGrafter"/>
</dbReference>
<organism evidence="13 14">
    <name type="scientific">Rhodotorula mucilaginosa</name>
    <name type="common">Yeast</name>
    <name type="synonym">Rhodotorula rubra</name>
    <dbReference type="NCBI Taxonomy" id="5537"/>
    <lineage>
        <taxon>Eukaryota</taxon>
        <taxon>Fungi</taxon>
        <taxon>Dikarya</taxon>
        <taxon>Basidiomycota</taxon>
        <taxon>Pucciniomycotina</taxon>
        <taxon>Microbotryomycetes</taxon>
        <taxon>Sporidiobolales</taxon>
        <taxon>Sporidiobolaceae</taxon>
        <taxon>Rhodotorula</taxon>
    </lineage>
</organism>
<comment type="similarity">
    <text evidence="2">Belongs to the acetyltransferase family. ECO subfamily.</text>
</comment>
<keyword evidence="3" id="KW-0808">Transferase</keyword>
<feature type="compositionally biased region" description="Basic and acidic residues" evidence="10">
    <location>
        <begin position="127"/>
        <end position="139"/>
    </location>
</feature>